<evidence type="ECO:0008006" key="4">
    <source>
        <dbReference type="Google" id="ProtNLM"/>
    </source>
</evidence>
<name>A0AAD9IFC6_PROWI</name>
<evidence type="ECO:0000256" key="1">
    <source>
        <dbReference type="SAM" id="SignalP"/>
    </source>
</evidence>
<accession>A0AAD9IFC6</accession>
<dbReference type="AlphaFoldDB" id="A0AAD9IFC6"/>
<dbReference type="Proteomes" id="UP001255856">
    <property type="component" value="Unassembled WGS sequence"/>
</dbReference>
<dbReference type="EMBL" id="JASFZW010000007">
    <property type="protein sequence ID" value="KAK2077183.1"/>
    <property type="molecule type" value="Genomic_DNA"/>
</dbReference>
<evidence type="ECO:0000313" key="2">
    <source>
        <dbReference type="EMBL" id="KAK2077183.1"/>
    </source>
</evidence>
<keyword evidence="3" id="KW-1185">Reference proteome</keyword>
<proteinExistence type="predicted"/>
<comment type="caution">
    <text evidence="2">The sequence shown here is derived from an EMBL/GenBank/DDBJ whole genome shotgun (WGS) entry which is preliminary data.</text>
</comment>
<reference evidence="2" key="1">
    <citation type="submission" date="2021-01" db="EMBL/GenBank/DDBJ databases">
        <authorList>
            <person name="Eckstrom K.M.E."/>
        </authorList>
    </citation>
    <scope>NUCLEOTIDE SEQUENCE</scope>
    <source>
        <strain evidence="2">UVCC 0001</strain>
    </source>
</reference>
<gene>
    <name evidence="2" type="ORF">QBZ16_004817</name>
</gene>
<sequence length="222" mass="24303">MRTVAVPFLLVLLAAGGAWAKGDDSIQSEVSILSSSCLTLLDQVLDSYRLAVEPYEANGCNTTCLAHCEKVVQDGIYAKYHEDCPLQSELTYCFNVSAGYGYVTLCGLFSFTNPNAEASAEAASYGQPIYYNASREVNWTTTSTLDTNLRRLMSLGAEAEGESGDSGCFPAFEDVDSFRLWMSGDYWEQVYEAPSNTPGIIVSVFFWVSLTTLGFAVRRSKD</sequence>
<organism evidence="2 3">
    <name type="scientific">Prototheca wickerhamii</name>
    <dbReference type="NCBI Taxonomy" id="3111"/>
    <lineage>
        <taxon>Eukaryota</taxon>
        <taxon>Viridiplantae</taxon>
        <taxon>Chlorophyta</taxon>
        <taxon>core chlorophytes</taxon>
        <taxon>Trebouxiophyceae</taxon>
        <taxon>Chlorellales</taxon>
        <taxon>Chlorellaceae</taxon>
        <taxon>Prototheca</taxon>
    </lineage>
</organism>
<keyword evidence="1" id="KW-0732">Signal</keyword>
<protein>
    <recommendedName>
        <fullName evidence="4">Transmembrane protein</fullName>
    </recommendedName>
</protein>
<feature type="chain" id="PRO_5042267745" description="Transmembrane protein" evidence="1">
    <location>
        <begin position="21"/>
        <end position="222"/>
    </location>
</feature>
<feature type="signal peptide" evidence="1">
    <location>
        <begin position="1"/>
        <end position="20"/>
    </location>
</feature>
<evidence type="ECO:0000313" key="3">
    <source>
        <dbReference type="Proteomes" id="UP001255856"/>
    </source>
</evidence>